<dbReference type="InterPro" id="IPR009644">
    <property type="entry name" value="FKTN/MNN4/W02B3.4-1"/>
</dbReference>
<evidence type="ECO:0000259" key="6">
    <source>
        <dbReference type="Pfam" id="PF24413"/>
    </source>
</evidence>
<dbReference type="EMBL" id="BTSX01000003">
    <property type="protein sequence ID" value="GMS90069.1"/>
    <property type="molecule type" value="Genomic_DNA"/>
</dbReference>
<comment type="subcellular location">
    <subcellularLocation>
        <location evidence="1">Membrane</location>
        <topology evidence="1">Single-pass membrane protein</topology>
    </subcellularLocation>
</comment>
<keyword evidence="5" id="KW-0732">Signal</keyword>
<evidence type="ECO:0000313" key="7">
    <source>
        <dbReference type="EMBL" id="GMS90069.1"/>
    </source>
</evidence>
<accession>A0AAV5TBK0</accession>
<proteinExistence type="predicted"/>
<gene>
    <name evidence="7" type="ORF">PENTCL1PPCAC_12244</name>
</gene>
<dbReference type="PANTHER" id="PTHR15407">
    <property type="entry name" value="FUKUTIN-RELATED"/>
    <property type="match status" value="1"/>
</dbReference>
<reference evidence="7" key="1">
    <citation type="submission" date="2023-10" db="EMBL/GenBank/DDBJ databases">
        <title>Genome assembly of Pristionchus species.</title>
        <authorList>
            <person name="Yoshida K."/>
            <person name="Sommer R.J."/>
        </authorList>
    </citation>
    <scope>NUCLEOTIDE SEQUENCE</scope>
    <source>
        <strain evidence="7">RS0144</strain>
    </source>
</reference>
<name>A0AAV5TBK0_9BILA</name>
<dbReference type="PANTHER" id="PTHR15407:SF28">
    <property type="entry name" value="RIBITOL-5-PHOSPHATE TRANSFERASE FKTN"/>
    <property type="match status" value="1"/>
</dbReference>
<evidence type="ECO:0000313" key="8">
    <source>
        <dbReference type="Proteomes" id="UP001432027"/>
    </source>
</evidence>
<keyword evidence="8" id="KW-1185">Reference proteome</keyword>
<dbReference type="Proteomes" id="UP001432027">
    <property type="component" value="Unassembled WGS sequence"/>
</dbReference>
<feature type="chain" id="PRO_5043349549" description="W02B3.4-like N-terminal domain-containing protein" evidence="5">
    <location>
        <begin position="25"/>
        <end position="377"/>
    </location>
</feature>
<dbReference type="GO" id="GO:0016020">
    <property type="term" value="C:membrane"/>
    <property type="evidence" value="ECO:0007669"/>
    <property type="project" value="UniProtKB-SubCell"/>
</dbReference>
<organism evidence="7 8">
    <name type="scientific">Pristionchus entomophagus</name>
    <dbReference type="NCBI Taxonomy" id="358040"/>
    <lineage>
        <taxon>Eukaryota</taxon>
        <taxon>Metazoa</taxon>
        <taxon>Ecdysozoa</taxon>
        <taxon>Nematoda</taxon>
        <taxon>Chromadorea</taxon>
        <taxon>Rhabditida</taxon>
        <taxon>Rhabditina</taxon>
        <taxon>Diplogasteromorpha</taxon>
        <taxon>Diplogasteroidea</taxon>
        <taxon>Neodiplogasteridae</taxon>
        <taxon>Pristionchus</taxon>
    </lineage>
</organism>
<comment type="caution">
    <text evidence="7">The sequence shown here is derived from an EMBL/GenBank/DDBJ whole genome shotgun (WGS) entry which is preliminary data.</text>
</comment>
<protein>
    <recommendedName>
        <fullName evidence="6">W02B3.4-like N-terminal domain-containing protein</fullName>
    </recommendedName>
</protein>
<feature type="signal peptide" evidence="5">
    <location>
        <begin position="1"/>
        <end position="24"/>
    </location>
</feature>
<evidence type="ECO:0000256" key="3">
    <source>
        <dbReference type="ARBA" id="ARBA00022989"/>
    </source>
</evidence>
<feature type="domain" description="W02B3.4-like N-terminal" evidence="6">
    <location>
        <begin position="71"/>
        <end position="164"/>
    </location>
</feature>
<sequence length="377" mass="43242">MNSPRNPTLIFILLLLSACSYLHFQSFSSEILQDSMVPLKQLPFNSSFSLIPCFGFLHSLPPLNSSSENLTDIFLIDPAAIRKLLKNCRISLSLPLSVMIPKQKAEIDINVYNVTFFTDKGDYLQLNSQPERVLLKQDYQRIGPLLVPVDLQKFLEFYDRSRFIPCLNLDMRRTDTGRRLPENFENKLALVRDALIVFGAFPFLHGGTLLGWYRECSIIPHTFDGDFAVLRREYRPQMHDHLKSQSGFRLSRRLGREYDSLEFTVKTGFRTGAPIDIFILYDQDDNRVYSHGLHTATGRRVKYIYPRARGFCSGILGGKLFFVPCNAEETIAADYGTQWAKDHPTSSYNWMKSGANVVDNGVFTKEEMKMLVYESNL</sequence>
<dbReference type="PROSITE" id="PS51257">
    <property type="entry name" value="PROKAR_LIPOPROTEIN"/>
    <property type="match status" value="1"/>
</dbReference>
<dbReference type="Pfam" id="PF24413">
    <property type="entry name" value="W02B3_4_N"/>
    <property type="match status" value="1"/>
</dbReference>
<keyword evidence="2" id="KW-0812">Transmembrane</keyword>
<evidence type="ECO:0000256" key="2">
    <source>
        <dbReference type="ARBA" id="ARBA00022692"/>
    </source>
</evidence>
<dbReference type="AlphaFoldDB" id="A0AAV5TBK0"/>
<evidence type="ECO:0000256" key="5">
    <source>
        <dbReference type="SAM" id="SignalP"/>
    </source>
</evidence>
<keyword evidence="3" id="KW-1133">Transmembrane helix</keyword>
<evidence type="ECO:0000256" key="1">
    <source>
        <dbReference type="ARBA" id="ARBA00004167"/>
    </source>
</evidence>
<evidence type="ECO:0000256" key="4">
    <source>
        <dbReference type="ARBA" id="ARBA00023136"/>
    </source>
</evidence>
<dbReference type="InterPro" id="IPR057641">
    <property type="entry name" value="W02B3_4_N"/>
</dbReference>
<keyword evidence="4" id="KW-0472">Membrane</keyword>